<accession>A0ACC2JCA4</accession>
<comment type="caution">
    <text evidence="1">The sequence shown here is derived from an EMBL/GenBank/DDBJ whole genome shotgun (WGS) entry which is preliminary data.</text>
</comment>
<evidence type="ECO:0000313" key="2">
    <source>
        <dbReference type="Proteomes" id="UP001153332"/>
    </source>
</evidence>
<dbReference type="Proteomes" id="UP001153332">
    <property type="component" value="Unassembled WGS sequence"/>
</dbReference>
<protein>
    <submittedName>
        <fullName evidence="1">Uncharacterized protein</fullName>
    </submittedName>
</protein>
<organism evidence="1 2">
    <name type="scientific">Lasiodiplodia mahajangana</name>
    <dbReference type="NCBI Taxonomy" id="1108764"/>
    <lineage>
        <taxon>Eukaryota</taxon>
        <taxon>Fungi</taxon>
        <taxon>Dikarya</taxon>
        <taxon>Ascomycota</taxon>
        <taxon>Pezizomycotina</taxon>
        <taxon>Dothideomycetes</taxon>
        <taxon>Dothideomycetes incertae sedis</taxon>
        <taxon>Botryosphaeriales</taxon>
        <taxon>Botryosphaeriaceae</taxon>
        <taxon>Lasiodiplodia</taxon>
    </lineage>
</organism>
<gene>
    <name evidence="1" type="ORF">O1611_g8520</name>
</gene>
<name>A0ACC2JCA4_9PEZI</name>
<proteinExistence type="predicted"/>
<keyword evidence="2" id="KW-1185">Reference proteome</keyword>
<evidence type="ECO:0000313" key="1">
    <source>
        <dbReference type="EMBL" id="KAJ8125120.1"/>
    </source>
</evidence>
<sequence>MAYNPEQNRELTGIPDNYRFRNFLRRFELGPPENDQSLSLLIYIRNVTAQTAPQAVQEALAASSNPIDYDYFDDIWLPLHGNLQAAGFIKEYDVALRLIDRLVHCFEIGWPIGSIRGDELDWLSQMLEGNFGNSDAWCGPKNAEGFAFQENTRRDLLMRIFSYSEQWHKTRVSNAYSKIPDPSKNSTLGITPSAYGLDQLISINRDSGVRYMQSFFHSKRLIRQQNPTRGHLEHQRFTDIIDWLHKADIYGDALLCGITNNPFHDTPQGGFPEVCADLFEGVYGFRPQMALDMGNFIQDDSKPADLRRIFAWLIAYISRIQSWREDVLKALNHFSRNKEPGAHRAQYLRWWRRVDDAYSQFLRCLQLMTDQGKNPPHRIHLESYTRMQSIIQGLNALIASSKLNGIVDDSPTIGHYELSFGDSRLFPNLSAVVETRHYARTIYPDETRTDDMPPRNPLPDDDPDPRPPAEGQPGAQYMLGGPDGPGGLHGIMGRFGLGGPQGQRFPDNWWDYRVNDRYASSLSSLSSHNGITDHS</sequence>
<reference evidence="1" key="1">
    <citation type="submission" date="2022-12" db="EMBL/GenBank/DDBJ databases">
        <title>Genome Sequence of Lasiodiplodia mahajangana.</title>
        <authorList>
            <person name="Buettner E."/>
        </authorList>
    </citation>
    <scope>NUCLEOTIDE SEQUENCE</scope>
    <source>
        <strain evidence="1">VT137</strain>
    </source>
</reference>
<dbReference type="EMBL" id="JAPUUL010002556">
    <property type="protein sequence ID" value="KAJ8125120.1"/>
    <property type="molecule type" value="Genomic_DNA"/>
</dbReference>